<name>A0ABX5NSL8_9HYPH</name>
<evidence type="ECO:0008006" key="8">
    <source>
        <dbReference type="Google" id="ProtNLM"/>
    </source>
</evidence>
<comment type="caution">
    <text evidence="6">The sequence shown here is derived from an EMBL/GenBank/DDBJ whole genome shotgun (WGS) entry which is preliminary data.</text>
</comment>
<feature type="transmembrane region" description="Helical" evidence="5">
    <location>
        <begin position="12"/>
        <end position="32"/>
    </location>
</feature>
<dbReference type="RefSeq" id="WP_110791159.1">
    <property type="nucleotide sequence ID" value="NZ_QJRY01000003.1"/>
</dbReference>
<dbReference type="Proteomes" id="UP000247536">
    <property type="component" value="Unassembled WGS sequence"/>
</dbReference>
<dbReference type="PANTHER" id="PTHR35371">
    <property type="entry name" value="INNER MEMBRANE PROTEIN"/>
    <property type="match status" value="1"/>
</dbReference>
<evidence type="ECO:0000313" key="6">
    <source>
        <dbReference type="EMBL" id="PYB74027.1"/>
    </source>
</evidence>
<evidence type="ECO:0000256" key="3">
    <source>
        <dbReference type="ARBA" id="ARBA00022989"/>
    </source>
</evidence>
<comment type="subcellular location">
    <subcellularLocation>
        <location evidence="1">Membrane</location>
    </subcellularLocation>
</comment>
<proteinExistence type="predicted"/>
<sequence>MEPVSASTSPLVLLLAWSVVLLIAHVLLQGVLATKELGSAWNAGPRDDNKQPVGKLAGRAARASSNFRETYPAFVALAAGLLYTGEISGLGLTGAIVWFFGRVVYYPLYLAGIPYIRSLVWLGSMVGLGLMFLALAF</sequence>
<dbReference type="SUPFAM" id="SSF161084">
    <property type="entry name" value="MAPEG domain-like"/>
    <property type="match status" value="1"/>
</dbReference>
<feature type="transmembrane region" description="Helical" evidence="5">
    <location>
        <begin position="119"/>
        <end position="136"/>
    </location>
</feature>
<evidence type="ECO:0000256" key="4">
    <source>
        <dbReference type="ARBA" id="ARBA00023136"/>
    </source>
</evidence>
<evidence type="ECO:0000313" key="7">
    <source>
        <dbReference type="Proteomes" id="UP000247536"/>
    </source>
</evidence>
<evidence type="ECO:0000256" key="2">
    <source>
        <dbReference type="ARBA" id="ARBA00022692"/>
    </source>
</evidence>
<dbReference type="InterPro" id="IPR023352">
    <property type="entry name" value="MAPEG-like_dom_sf"/>
</dbReference>
<dbReference type="PANTHER" id="PTHR35371:SF1">
    <property type="entry name" value="BLR7753 PROTEIN"/>
    <property type="match status" value="1"/>
</dbReference>
<accession>A0ABX5NSL8</accession>
<keyword evidence="2 5" id="KW-0812">Transmembrane</keyword>
<keyword evidence="3 5" id="KW-1133">Transmembrane helix</keyword>
<dbReference type="InterPro" id="IPR001129">
    <property type="entry name" value="Membr-assoc_MAPEG"/>
</dbReference>
<evidence type="ECO:0000256" key="5">
    <source>
        <dbReference type="SAM" id="Phobius"/>
    </source>
</evidence>
<keyword evidence="4 5" id="KW-0472">Membrane</keyword>
<dbReference type="Gene3D" id="1.20.120.550">
    <property type="entry name" value="Membrane associated eicosanoid/glutathione metabolism-like domain"/>
    <property type="match status" value="1"/>
</dbReference>
<organism evidence="6 7">
    <name type="scientific">Rhizobium wuzhouense</name>
    <dbReference type="NCBI Taxonomy" id="1986026"/>
    <lineage>
        <taxon>Bacteria</taxon>
        <taxon>Pseudomonadati</taxon>
        <taxon>Pseudomonadota</taxon>
        <taxon>Alphaproteobacteria</taxon>
        <taxon>Hyphomicrobiales</taxon>
        <taxon>Rhizobiaceae</taxon>
        <taxon>Rhizobium/Agrobacterium group</taxon>
        <taxon>Rhizobium</taxon>
    </lineage>
</organism>
<reference evidence="6 7" key="1">
    <citation type="submission" date="2018-06" db="EMBL/GenBank/DDBJ databases">
        <title>Rhizobium wuzhouense sp. nov., isolated from roots of Oryza officinalis.</title>
        <authorList>
            <person name="Yuan T."/>
        </authorList>
    </citation>
    <scope>NUCLEOTIDE SEQUENCE [LARGE SCALE GENOMIC DNA]</scope>
    <source>
        <strain evidence="6 7">W44</strain>
    </source>
</reference>
<evidence type="ECO:0000256" key="1">
    <source>
        <dbReference type="ARBA" id="ARBA00004370"/>
    </source>
</evidence>
<feature type="transmembrane region" description="Helical" evidence="5">
    <location>
        <begin position="74"/>
        <end position="99"/>
    </location>
</feature>
<dbReference type="Pfam" id="PF01124">
    <property type="entry name" value="MAPEG"/>
    <property type="match status" value="1"/>
</dbReference>
<keyword evidence="7" id="KW-1185">Reference proteome</keyword>
<gene>
    <name evidence="6" type="ORF">DMY87_09960</name>
</gene>
<dbReference type="EMBL" id="QJRY01000003">
    <property type="protein sequence ID" value="PYB74027.1"/>
    <property type="molecule type" value="Genomic_DNA"/>
</dbReference>
<protein>
    <recommendedName>
        <fullName evidence="8">MAPEG family protein</fullName>
    </recommendedName>
</protein>